<keyword evidence="2 7" id="KW-0378">Hydrolase</keyword>
<dbReference type="Proteomes" id="UP001597042">
    <property type="component" value="Unassembled WGS sequence"/>
</dbReference>
<comment type="similarity">
    <text evidence="1">Belongs to the glycosyl hydrolase 3 family.</text>
</comment>
<evidence type="ECO:0000259" key="6">
    <source>
        <dbReference type="Pfam" id="PF00933"/>
    </source>
</evidence>
<dbReference type="GO" id="GO:0016787">
    <property type="term" value="F:hydrolase activity"/>
    <property type="evidence" value="ECO:0007669"/>
    <property type="project" value="UniProtKB-KW"/>
</dbReference>
<keyword evidence="8" id="KW-1185">Reference proteome</keyword>
<dbReference type="InterPro" id="IPR017853">
    <property type="entry name" value="GH"/>
</dbReference>
<evidence type="ECO:0000256" key="5">
    <source>
        <dbReference type="SAM" id="SignalP"/>
    </source>
</evidence>
<evidence type="ECO:0000256" key="2">
    <source>
        <dbReference type="ARBA" id="ARBA00022801"/>
    </source>
</evidence>
<name>A0ABW2ZSE8_9MICO</name>
<evidence type="ECO:0000256" key="3">
    <source>
        <dbReference type="ARBA" id="ARBA00023295"/>
    </source>
</evidence>
<dbReference type="InterPro" id="IPR050226">
    <property type="entry name" value="NagZ_Beta-hexosaminidase"/>
</dbReference>
<comment type="caution">
    <text evidence="7">The sequence shown here is derived from an EMBL/GenBank/DDBJ whole genome shotgun (WGS) entry which is preliminary data.</text>
</comment>
<dbReference type="EMBL" id="JBHTIM010000001">
    <property type="protein sequence ID" value="MFD0781445.1"/>
    <property type="molecule type" value="Genomic_DNA"/>
</dbReference>
<dbReference type="Pfam" id="PF00933">
    <property type="entry name" value="Glyco_hydro_3"/>
    <property type="match status" value="1"/>
</dbReference>
<feature type="signal peptide" evidence="5">
    <location>
        <begin position="1"/>
        <end position="30"/>
    </location>
</feature>
<reference evidence="8" key="1">
    <citation type="journal article" date="2019" name="Int. J. Syst. Evol. Microbiol.">
        <title>The Global Catalogue of Microorganisms (GCM) 10K type strain sequencing project: providing services to taxonomists for standard genome sequencing and annotation.</title>
        <authorList>
            <consortium name="The Broad Institute Genomics Platform"/>
            <consortium name="The Broad Institute Genome Sequencing Center for Infectious Disease"/>
            <person name="Wu L."/>
            <person name="Ma J."/>
        </authorList>
    </citation>
    <scope>NUCLEOTIDE SEQUENCE [LARGE SCALE GENOMIC DNA]</scope>
    <source>
        <strain evidence="8">CCUG 50754</strain>
    </source>
</reference>
<dbReference type="PANTHER" id="PTHR30480:SF14">
    <property type="entry name" value="HYDROLASE, PUTATIVE (AFU_ORTHOLOGUE AFUA_4G13770)-RELATED"/>
    <property type="match status" value="1"/>
</dbReference>
<dbReference type="PANTHER" id="PTHR30480">
    <property type="entry name" value="BETA-HEXOSAMINIDASE-RELATED"/>
    <property type="match status" value="1"/>
</dbReference>
<evidence type="ECO:0000313" key="8">
    <source>
        <dbReference type="Proteomes" id="UP001597042"/>
    </source>
</evidence>
<feature type="domain" description="Glycoside hydrolase family 3 N-terminal" evidence="6">
    <location>
        <begin position="79"/>
        <end position="381"/>
    </location>
</feature>
<accession>A0ABW2ZSE8</accession>
<organism evidence="7 8">
    <name type="scientific">Microbacterium koreense</name>
    <dbReference type="NCBI Taxonomy" id="323761"/>
    <lineage>
        <taxon>Bacteria</taxon>
        <taxon>Bacillati</taxon>
        <taxon>Actinomycetota</taxon>
        <taxon>Actinomycetes</taxon>
        <taxon>Micrococcales</taxon>
        <taxon>Microbacteriaceae</taxon>
        <taxon>Microbacterium</taxon>
    </lineage>
</organism>
<dbReference type="Gene3D" id="3.20.20.300">
    <property type="entry name" value="Glycoside hydrolase, family 3, N-terminal domain"/>
    <property type="match status" value="1"/>
</dbReference>
<evidence type="ECO:0000256" key="1">
    <source>
        <dbReference type="ARBA" id="ARBA00005336"/>
    </source>
</evidence>
<feature type="chain" id="PRO_5046203990" evidence="5">
    <location>
        <begin position="31"/>
        <end position="404"/>
    </location>
</feature>
<keyword evidence="3" id="KW-0326">Glycosidase</keyword>
<evidence type="ECO:0000313" key="7">
    <source>
        <dbReference type="EMBL" id="MFD0781445.1"/>
    </source>
</evidence>
<dbReference type="RefSeq" id="WP_378752665.1">
    <property type="nucleotide sequence ID" value="NZ_JBHSSV010000011.1"/>
</dbReference>
<dbReference type="InterPro" id="IPR036962">
    <property type="entry name" value="Glyco_hydro_3_N_sf"/>
</dbReference>
<evidence type="ECO:0000256" key="4">
    <source>
        <dbReference type="SAM" id="MobiDB-lite"/>
    </source>
</evidence>
<feature type="region of interest" description="Disordered" evidence="4">
    <location>
        <begin position="226"/>
        <end position="249"/>
    </location>
</feature>
<dbReference type="InterPro" id="IPR001764">
    <property type="entry name" value="Glyco_hydro_3_N"/>
</dbReference>
<sequence length="404" mass="40397">MTSSTMRRAFTATVVLAVAGGVGVAGPVSASVDDVPTADAAGTVTIAPAVGDERVAQAGQLVSGMSTREKAATVVMGHLPATDASALHDYMADSGIGGFILMGANIPASEDQLRAITTALTVDPALPPLIAIDQEGGDVSRLPWDGFPSSVTLKTDAPAATELAFAGRAALLERAGIGVNFGVVADVTSDPGMFIYRRALGTTPDSGASHVAAAVEGEAGSALSTLKHFPGHGAAPGDSHTGIPSTGMSKDAWRAADGVPFAAGIDAGAELLMYGHLTYSSVDSVPASLSAPWHRIAREELGFDGIAITDDLGMLLSSGVPEYSDPIANAVTAIAAGNDMVLAVVGSNAGTASRMADGIAAAAESGALSQERLDEAATRVVAQRLALAAEGRALIPCASCAPVD</sequence>
<proteinExistence type="inferred from homology"/>
<dbReference type="SUPFAM" id="SSF51445">
    <property type="entry name" value="(Trans)glycosidases"/>
    <property type="match status" value="1"/>
</dbReference>
<protein>
    <submittedName>
        <fullName evidence="7">Glycoside hydrolase family 3 N-terminal domain-containing protein</fullName>
    </submittedName>
</protein>
<gene>
    <name evidence="7" type="ORF">ACFQZV_09065</name>
</gene>
<keyword evidence="5" id="KW-0732">Signal</keyword>